<proteinExistence type="predicted"/>
<sequence>MAIRHRKGATAERFFTGVDQLESTVECVPPATKMAVDLRSVEYERSLKFLTFPPLDYLPPKMFFTYHPNDKVPRQEGKLSQTLFISFTASPRSSRVNVMASTGVANREEIVKLTNSFPVRTRRVTKVKSDHWQPLSVSTREAYVCQSFNKTGTLSKAIQALVTQTYTSLLVSVDGPVDVTSSEKTRGESTADQRKTWPTMSEYEPIRIDTYRSHGSLRIQRRSKRPYSRYPRVRYSTYFDMDLQLNQNGGLLRLPGLRNSSALPVILQALDYPVYPGFVCDIIVASCCLNGIPCKAIKLILKRTILNNLTVKNDFLSVIEMLIYGHLNPTKRPRAYIVFHNCRLPNSV</sequence>
<evidence type="ECO:0000313" key="2">
    <source>
        <dbReference type="Proteomes" id="UP000008909"/>
    </source>
</evidence>
<reference key="2">
    <citation type="submission" date="2011-10" db="EMBL/GenBank/DDBJ databases">
        <title>The genome and transcriptome sequence of Clonorchis sinensis provide insights into the carcinogenic liver fluke.</title>
        <authorList>
            <person name="Wang X."/>
            <person name="Huang Y."/>
            <person name="Chen W."/>
            <person name="Liu H."/>
            <person name="Guo L."/>
            <person name="Chen Y."/>
            <person name="Luo F."/>
            <person name="Zhou W."/>
            <person name="Sun J."/>
            <person name="Mao Q."/>
            <person name="Liang P."/>
            <person name="Zhou C."/>
            <person name="Tian Y."/>
            <person name="Men J."/>
            <person name="Lv X."/>
            <person name="Huang L."/>
            <person name="Zhou J."/>
            <person name="Hu Y."/>
            <person name="Li R."/>
            <person name="Zhang F."/>
            <person name="Lei H."/>
            <person name="Li X."/>
            <person name="Hu X."/>
            <person name="Liang C."/>
            <person name="Xu J."/>
            <person name="Wu Z."/>
            <person name="Yu X."/>
        </authorList>
    </citation>
    <scope>NUCLEOTIDE SEQUENCE</scope>
    <source>
        <strain>Henan</strain>
    </source>
</reference>
<evidence type="ECO:0000313" key="1">
    <source>
        <dbReference type="EMBL" id="GAA57669.1"/>
    </source>
</evidence>
<dbReference type="AlphaFoldDB" id="G7YXI9"/>
<organism evidence="1 2">
    <name type="scientific">Clonorchis sinensis</name>
    <name type="common">Chinese liver fluke</name>
    <dbReference type="NCBI Taxonomy" id="79923"/>
    <lineage>
        <taxon>Eukaryota</taxon>
        <taxon>Metazoa</taxon>
        <taxon>Spiralia</taxon>
        <taxon>Lophotrochozoa</taxon>
        <taxon>Platyhelminthes</taxon>
        <taxon>Trematoda</taxon>
        <taxon>Digenea</taxon>
        <taxon>Opisthorchiida</taxon>
        <taxon>Opisthorchiata</taxon>
        <taxon>Opisthorchiidae</taxon>
        <taxon>Clonorchis</taxon>
    </lineage>
</organism>
<name>G7YXI9_CLOSI</name>
<dbReference type="Proteomes" id="UP000008909">
    <property type="component" value="Unassembled WGS sequence"/>
</dbReference>
<dbReference type="EMBL" id="DF144942">
    <property type="protein sequence ID" value="GAA57669.1"/>
    <property type="molecule type" value="Genomic_DNA"/>
</dbReference>
<accession>G7YXI9</accession>
<protein>
    <submittedName>
        <fullName evidence="1">Uncharacterized protein</fullName>
    </submittedName>
</protein>
<reference evidence="1" key="1">
    <citation type="journal article" date="2011" name="Genome Biol.">
        <title>The draft genome of the carcinogenic human liver fluke Clonorchis sinensis.</title>
        <authorList>
            <person name="Wang X."/>
            <person name="Chen W."/>
            <person name="Huang Y."/>
            <person name="Sun J."/>
            <person name="Men J."/>
            <person name="Liu H."/>
            <person name="Luo F."/>
            <person name="Guo L."/>
            <person name="Lv X."/>
            <person name="Deng C."/>
            <person name="Zhou C."/>
            <person name="Fan Y."/>
            <person name="Li X."/>
            <person name="Huang L."/>
            <person name="Hu Y."/>
            <person name="Liang C."/>
            <person name="Hu X."/>
            <person name="Xu J."/>
            <person name="Yu X."/>
        </authorList>
    </citation>
    <scope>NUCLEOTIDE SEQUENCE [LARGE SCALE GENOMIC DNA]</scope>
    <source>
        <strain evidence="1">Henan</strain>
    </source>
</reference>
<keyword evidence="2" id="KW-1185">Reference proteome</keyword>
<gene>
    <name evidence="1" type="ORF">CLF_113056</name>
</gene>